<dbReference type="GO" id="GO:0016787">
    <property type="term" value="F:hydrolase activity"/>
    <property type="evidence" value="ECO:0007669"/>
    <property type="project" value="InterPro"/>
</dbReference>
<dbReference type="PANTHER" id="PTHR43695:SF2">
    <property type="entry name" value="PUTATIVE (AFU_ORTHOLOGUE AFUA_2G17250)-RELATED"/>
    <property type="match status" value="1"/>
</dbReference>
<dbReference type="InterPro" id="IPR013830">
    <property type="entry name" value="SGNH_hydro"/>
</dbReference>
<proteinExistence type="predicted"/>
<dbReference type="Pfam" id="PF13472">
    <property type="entry name" value="Lipase_GDSL_2"/>
    <property type="match status" value="1"/>
</dbReference>
<dbReference type="EMBL" id="JAAMPI010000568">
    <property type="protein sequence ID" value="KAF4630277.1"/>
    <property type="molecule type" value="Genomic_DNA"/>
</dbReference>
<dbReference type="PANTHER" id="PTHR43695">
    <property type="entry name" value="PUTATIVE (AFU_ORTHOLOGUE AFUA_2G17250)-RELATED"/>
    <property type="match status" value="1"/>
</dbReference>
<evidence type="ECO:0000313" key="2">
    <source>
        <dbReference type="EMBL" id="KAF4630277.1"/>
    </source>
</evidence>
<keyword evidence="3" id="KW-1185">Reference proteome</keyword>
<organism evidence="2 3">
    <name type="scientific">Cudoniella acicularis</name>
    <dbReference type="NCBI Taxonomy" id="354080"/>
    <lineage>
        <taxon>Eukaryota</taxon>
        <taxon>Fungi</taxon>
        <taxon>Dikarya</taxon>
        <taxon>Ascomycota</taxon>
        <taxon>Pezizomycotina</taxon>
        <taxon>Leotiomycetes</taxon>
        <taxon>Helotiales</taxon>
        <taxon>Tricladiaceae</taxon>
        <taxon>Cudoniella</taxon>
    </lineage>
</organism>
<evidence type="ECO:0000259" key="1">
    <source>
        <dbReference type="Pfam" id="PF13472"/>
    </source>
</evidence>
<dbReference type="Gene3D" id="3.40.50.1110">
    <property type="entry name" value="SGNH hydrolase"/>
    <property type="match status" value="1"/>
</dbReference>
<dbReference type="AlphaFoldDB" id="A0A8H4RL89"/>
<feature type="domain" description="SGNH hydrolase-type esterase" evidence="1">
    <location>
        <begin position="38"/>
        <end position="235"/>
    </location>
</feature>
<protein>
    <recommendedName>
        <fullName evidence="1">SGNH hydrolase-type esterase domain-containing protein</fullName>
    </recommendedName>
</protein>
<dbReference type="Proteomes" id="UP000566819">
    <property type="component" value="Unassembled WGS sequence"/>
</dbReference>
<dbReference type="InterPro" id="IPR037459">
    <property type="entry name" value="RhgT-like"/>
</dbReference>
<name>A0A8H4RL89_9HELO</name>
<comment type="caution">
    <text evidence="2">The sequence shown here is derived from an EMBL/GenBank/DDBJ whole genome shotgun (WGS) entry which is preliminary data.</text>
</comment>
<gene>
    <name evidence="2" type="ORF">G7Y89_g7868</name>
</gene>
<dbReference type="SUPFAM" id="SSF52266">
    <property type="entry name" value="SGNH hydrolase"/>
    <property type="match status" value="1"/>
</dbReference>
<evidence type="ECO:0000313" key="3">
    <source>
        <dbReference type="Proteomes" id="UP000566819"/>
    </source>
</evidence>
<reference evidence="2 3" key="1">
    <citation type="submission" date="2020-03" db="EMBL/GenBank/DDBJ databases">
        <title>Draft Genome Sequence of Cudoniella acicularis.</title>
        <authorList>
            <person name="Buettner E."/>
            <person name="Kellner H."/>
        </authorList>
    </citation>
    <scope>NUCLEOTIDE SEQUENCE [LARGE SCALE GENOMIC DNA]</scope>
    <source>
        <strain evidence="2 3">DSM 108380</strain>
    </source>
</reference>
<sequence>MKLSLPSLFATIASSPTTASALPSHAHQNKPAAFYLAGDSTTAAQSAGGGGTLALPPSFLLRKHPNLKPGWGVGFLKTLVNGAIGTDLGYNGATTESFVAGGAWANVIDAVNRAKVDYTPYVTIQFGHNDQKPAANISIEEFSANLKELATEALAAGGMPILVTSISRRNFNSSSLVIEDLAPQRAATIAVATSMNVSYIDLNEASTKYLDSIGSADAATYNRIPTDFTHLNPAGSVLFGAMNGGGGD</sequence>
<accession>A0A8H4RL89</accession>
<dbReference type="InterPro" id="IPR036514">
    <property type="entry name" value="SGNH_hydro_sf"/>
</dbReference>
<dbReference type="OrthoDB" id="5041285at2759"/>